<reference evidence="1 2" key="2">
    <citation type="submission" date="2018-06" db="EMBL/GenBank/DDBJ databases">
        <title>Metagenomic assembly of (sub)arctic Cyanobacteria and their associated microbiome from non-axenic cultures.</title>
        <authorList>
            <person name="Baurain D."/>
        </authorList>
    </citation>
    <scope>NUCLEOTIDE SEQUENCE [LARGE SCALE GENOMIC DNA]</scope>
    <source>
        <strain evidence="1">ULC027bin1</strain>
    </source>
</reference>
<comment type="caution">
    <text evidence="1">The sequence shown here is derived from an EMBL/GenBank/DDBJ whole genome shotgun (WGS) entry which is preliminary data.</text>
</comment>
<dbReference type="InterPro" id="IPR035944">
    <property type="entry name" value="YfbM-like_sf"/>
</dbReference>
<dbReference type="Proteomes" id="UP000249794">
    <property type="component" value="Unassembled WGS sequence"/>
</dbReference>
<gene>
    <name evidence="1" type="ORF">DCF15_01035</name>
</gene>
<dbReference type="Gene3D" id="3.40.1760.10">
    <property type="entry name" value="YfbM-like super family"/>
    <property type="match status" value="1"/>
</dbReference>
<evidence type="ECO:0000313" key="2">
    <source>
        <dbReference type="Proteomes" id="UP000249794"/>
    </source>
</evidence>
<evidence type="ECO:0000313" key="1">
    <source>
        <dbReference type="EMBL" id="PZO61167.1"/>
    </source>
</evidence>
<dbReference type="EMBL" id="QBMP01000004">
    <property type="protein sequence ID" value="PZO61167.1"/>
    <property type="molecule type" value="Genomic_DNA"/>
</dbReference>
<accession>A0A2W4XXF1</accession>
<reference evidence="2" key="1">
    <citation type="submission" date="2018-04" db="EMBL/GenBank/DDBJ databases">
        <authorList>
            <person name="Cornet L."/>
        </authorList>
    </citation>
    <scope>NUCLEOTIDE SEQUENCE [LARGE SCALE GENOMIC DNA]</scope>
</reference>
<organism evidence="1 2">
    <name type="scientific">Phormidesmis priestleyi</name>
    <dbReference type="NCBI Taxonomy" id="268141"/>
    <lineage>
        <taxon>Bacteria</taxon>
        <taxon>Bacillati</taxon>
        <taxon>Cyanobacteriota</taxon>
        <taxon>Cyanophyceae</taxon>
        <taxon>Leptolyngbyales</taxon>
        <taxon>Leptolyngbyaceae</taxon>
        <taxon>Phormidesmis</taxon>
    </lineage>
</organism>
<evidence type="ECO:0008006" key="3">
    <source>
        <dbReference type="Google" id="ProtNLM"/>
    </source>
</evidence>
<name>A0A2W4XXF1_9CYAN</name>
<sequence>MSHSVAKQAITIELLEQIRADEKLKILIEDLWSYGSDGMFNWFQSPPATPSGYVRNSVVVEYKKDYRADYPDSESERNHRHFPFELEHELDSYCTKLEQLLTPVKLADPMIAQRKVYLRSRTDEQIHSCLTAYLTKRPKASFPDLENDFASNVIWGGEQLDFESELIYLMPDQVGAIAQVLHTINIKGLLSYFDTSQYNLADWLEDWLKDCETAAHALTKCFVDAAEKGQIIMTIVI</sequence>
<protein>
    <recommendedName>
        <fullName evidence="3">DUF1877 domain-containing protein</fullName>
    </recommendedName>
</protein>
<proteinExistence type="predicted"/>
<dbReference type="AlphaFoldDB" id="A0A2W4XXF1"/>